<dbReference type="EMBL" id="AP018112">
    <property type="protein sequence ID" value="BAX61296.1"/>
    <property type="molecule type" value="Genomic_DNA"/>
</dbReference>
<protein>
    <submittedName>
        <fullName evidence="1">Uncharacterized protein</fullName>
    </submittedName>
</protein>
<sequence>MIDPGERDHARVVCTFVRRELLDLRIELEQQRAIGIERTMLCCATPAANGSRRLMARAGVSSSSAETFWFRLRPMPSIHAAWRRK</sequence>
<reference evidence="1 2" key="1">
    <citation type="journal article" date="2017" name="Genome Announc.">
        <title>Complete Genome Sequence of Burkholderia stabilis FERMP-21014.</title>
        <authorList>
            <person name="Konishi K."/>
            <person name="Kumagai T."/>
            <person name="Sakasegawa S."/>
            <person name="Tamura T."/>
        </authorList>
    </citation>
    <scope>NUCLEOTIDE SEQUENCE [LARGE SCALE GENOMIC DNA]</scope>
    <source>
        <strain evidence="1 2">FERMP-21014</strain>
    </source>
</reference>
<proteinExistence type="predicted"/>
<accession>A0A1Y1BQB1</accession>
<dbReference type="AlphaFoldDB" id="A0A1Y1BQB1"/>
<evidence type="ECO:0000313" key="2">
    <source>
        <dbReference type="Proteomes" id="UP000218432"/>
    </source>
</evidence>
<gene>
    <name evidence="1" type="ORF">BSFP_041630</name>
</gene>
<organism evidence="1 2">
    <name type="scientific">Burkholderia stabilis</name>
    <dbReference type="NCBI Taxonomy" id="95485"/>
    <lineage>
        <taxon>Bacteria</taxon>
        <taxon>Pseudomonadati</taxon>
        <taxon>Pseudomonadota</taxon>
        <taxon>Betaproteobacteria</taxon>
        <taxon>Burkholderiales</taxon>
        <taxon>Burkholderiaceae</taxon>
        <taxon>Burkholderia</taxon>
        <taxon>Burkholderia cepacia complex</taxon>
    </lineage>
</organism>
<dbReference type="Proteomes" id="UP000218432">
    <property type="component" value="Chromosome 2"/>
</dbReference>
<evidence type="ECO:0000313" key="1">
    <source>
        <dbReference type="EMBL" id="BAX61296.1"/>
    </source>
</evidence>
<name>A0A1Y1BQB1_9BURK</name>